<reference evidence="1" key="1">
    <citation type="submission" date="2018-02" db="EMBL/GenBank/DDBJ databases">
        <title>Rhizophora mucronata_Transcriptome.</title>
        <authorList>
            <person name="Meera S.P."/>
            <person name="Sreeshan A."/>
            <person name="Augustine A."/>
        </authorList>
    </citation>
    <scope>NUCLEOTIDE SEQUENCE</scope>
    <source>
        <tissue evidence="1">Leaf</tissue>
    </source>
</reference>
<protein>
    <submittedName>
        <fullName evidence="1">Uncharacterized protein</fullName>
    </submittedName>
</protein>
<name>A0A2P2R2L0_RHIMU</name>
<sequence length="15" mass="1776">MIVFWQRACCTCTTL</sequence>
<dbReference type="EMBL" id="GGEC01092999">
    <property type="protein sequence ID" value="MBX73483.1"/>
    <property type="molecule type" value="Transcribed_RNA"/>
</dbReference>
<proteinExistence type="predicted"/>
<organism evidence="1">
    <name type="scientific">Rhizophora mucronata</name>
    <name type="common">Asiatic mangrove</name>
    <dbReference type="NCBI Taxonomy" id="61149"/>
    <lineage>
        <taxon>Eukaryota</taxon>
        <taxon>Viridiplantae</taxon>
        <taxon>Streptophyta</taxon>
        <taxon>Embryophyta</taxon>
        <taxon>Tracheophyta</taxon>
        <taxon>Spermatophyta</taxon>
        <taxon>Magnoliopsida</taxon>
        <taxon>eudicotyledons</taxon>
        <taxon>Gunneridae</taxon>
        <taxon>Pentapetalae</taxon>
        <taxon>rosids</taxon>
        <taxon>fabids</taxon>
        <taxon>Malpighiales</taxon>
        <taxon>Rhizophoraceae</taxon>
        <taxon>Rhizophora</taxon>
    </lineage>
</organism>
<evidence type="ECO:0000313" key="1">
    <source>
        <dbReference type="EMBL" id="MBX73483.1"/>
    </source>
</evidence>
<accession>A0A2P2R2L0</accession>